<sequence>MTDVKKYQFNLTPGQSAGKPGFSGWGAPASPAARPVTTAAAASTTTPATAATMPTVSAPALNRTDLPEDAAQCLVRGNTWLQNGQLEDALRAYDRAIALQPDQLESHFNRGNVLLRLQRQAEALAAFERAIALSPELAMAHYNRATLLSAAGRTDEARQGYERTLALDPTFIQARFNLGALLLAQGDLAQALACMDAVIAHAPNVPQAHLTRGTALLKMKRLPEAIQSLDRALALNAQYPEALSNRGSARLGLRQYDAAEADLTAAIRFNPQQVESYHLLGNLLSETGRHEEALAAYQRGYDLNPALPSALTNLLGEMAAVNDWHWMDEGLAKLTAAIQRGDSRIHPFRTLALLDSPELQLACARQMVASEYPGGAKAAPAVARSTSRKIRVGYYSADFHEHATAYLMAELFERHDRSQFEWFGFSYGPVSHDPMRARLRKSFDQFLDVRDRSDSDVAALSRQLGIDIAVDLKGFTRDNRLGIFAQRCAPVQVSYLGYPGTTGADYMDYVIADKTVLPPSLYPHFTEKPVLLPHSYQVNDSQRRIADRVFTREEVGLPAQGFVFCCFNNNYKILPATFDSWMRVLQAVPGSVLWLLEDNAGAARRLKEQAQRRGVDPARLVFAPRLPLDEHLARHRLADLFLDTLPCNAHTTTSDALWAGLPVLTQLGNAFAGRVAASLLRAVGLPELVTTTPADYEARAIELANDANQLQALRQRLQANRASSPLFNATLFARHIEAAYLAMDERQLQGLPLQAIEITGRTGA</sequence>
<dbReference type="InterPro" id="IPR029489">
    <property type="entry name" value="OGT/SEC/SPY_C"/>
</dbReference>
<dbReference type="AlphaFoldDB" id="A0A2S0MJC9"/>
<feature type="repeat" description="TPR" evidence="8">
    <location>
        <begin position="138"/>
        <end position="171"/>
    </location>
</feature>
<feature type="repeat" description="TPR" evidence="8">
    <location>
        <begin position="240"/>
        <end position="273"/>
    </location>
</feature>
<comment type="similarity">
    <text evidence="2">Belongs to the glycosyltransferase 41 family. O-GlcNAc transferase subfamily.</text>
</comment>
<dbReference type="PANTHER" id="PTHR44998">
    <property type="match status" value="1"/>
</dbReference>
<dbReference type="EC" id="2.4.1.255" evidence="3"/>
<evidence type="ECO:0000256" key="2">
    <source>
        <dbReference type="ARBA" id="ARBA00005386"/>
    </source>
</evidence>
<dbReference type="Pfam" id="PF13432">
    <property type="entry name" value="TPR_16"/>
    <property type="match status" value="2"/>
</dbReference>
<evidence type="ECO:0000256" key="3">
    <source>
        <dbReference type="ARBA" id="ARBA00011970"/>
    </source>
</evidence>
<accession>A0A2S0MJC9</accession>
<evidence type="ECO:0000256" key="5">
    <source>
        <dbReference type="ARBA" id="ARBA00022679"/>
    </source>
</evidence>
<evidence type="ECO:0000256" key="1">
    <source>
        <dbReference type="ARBA" id="ARBA00004922"/>
    </source>
</evidence>
<dbReference type="PANTHER" id="PTHR44998:SF1">
    <property type="entry name" value="UDP-N-ACETYLGLUCOSAMINE--PEPTIDE N-ACETYLGLUCOSAMINYLTRANSFERASE 110 KDA SUBUNIT"/>
    <property type="match status" value="1"/>
</dbReference>
<dbReference type="GO" id="GO:0006493">
    <property type="term" value="P:protein O-linked glycosylation"/>
    <property type="evidence" value="ECO:0007669"/>
    <property type="project" value="TreeGrafter"/>
</dbReference>
<feature type="repeat" description="TPR" evidence="8">
    <location>
        <begin position="274"/>
        <end position="307"/>
    </location>
</feature>
<feature type="region of interest" description="Disordered" evidence="9">
    <location>
        <begin position="9"/>
        <end position="30"/>
    </location>
</feature>
<keyword evidence="7 8" id="KW-0802">TPR repeat</keyword>
<keyword evidence="4" id="KW-0328">Glycosyltransferase</keyword>
<evidence type="ECO:0000256" key="7">
    <source>
        <dbReference type="ARBA" id="ARBA00022803"/>
    </source>
</evidence>
<evidence type="ECO:0000256" key="6">
    <source>
        <dbReference type="ARBA" id="ARBA00022737"/>
    </source>
</evidence>
<dbReference type="InterPro" id="IPR011990">
    <property type="entry name" value="TPR-like_helical_dom_sf"/>
</dbReference>
<dbReference type="KEGG" id="otk:C6570_05865"/>
<dbReference type="GO" id="GO:0097363">
    <property type="term" value="F:protein O-acetylglucosaminyltransferase activity"/>
    <property type="evidence" value="ECO:0007669"/>
    <property type="project" value="UniProtKB-EC"/>
</dbReference>
<dbReference type="EMBL" id="CP027666">
    <property type="protein sequence ID" value="AVO35998.1"/>
    <property type="molecule type" value="Genomic_DNA"/>
</dbReference>
<feature type="repeat" description="TPR" evidence="8">
    <location>
        <begin position="206"/>
        <end position="239"/>
    </location>
</feature>
<feature type="repeat" description="TPR" evidence="8">
    <location>
        <begin position="104"/>
        <end position="137"/>
    </location>
</feature>
<keyword evidence="6" id="KW-0677">Repeat</keyword>
<evidence type="ECO:0000313" key="12">
    <source>
        <dbReference type="Proteomes" id="UP000239709"/>
    </source>
</evidence>
<dbReference type="Proteomes" id="UP000239709">
    <property type="component" value="Chromosome"/>
</dbReference>
<keyword evidence="12" id="KW-1185">Reference proteome</keyword>
<feature type="domain" description="O-GlcNAc transferase C-terminal" evidence="10">
    <location>
        <begin position="549"/>
        <end position="734"/>
    </location>
</feature>
<evidence type="ECO:0000256" key="4">
    <source>
        <dbReference type="ARBA" id="ARBA00022676"/>
    </source>
</evidence>
<name>A0A2S0MJC9_9BURK</name>
<dbReference type="Gene3D" id="1.25.40.10">
    <property type="entry name" value="Tetratricopeptide repeat domain"/>
    <property type="match status" value="3"/>
</dbReference>
<evidence type="ECO:0000256" key="8">
    <source>
        <dbReference type="PROSITE-ProRule" id="PRU00339"/>
    </source>
</evidence>
<keyword evidence="5" id="KW-0808">Transferase</keyword>
<dbReference type="Gene3D" id="3.40.50.11380">
    <property type="match status" value="1"/>
</dbReference>
<dbReference type="Pfam" id="PF13844">
    <property type="entry name" value="Glyco_transf_41"/>
    <property type="match status" value="2"/>
</dbReference>
<feature type="domain" description="O-GlcNAc transferase C-terminal" evidence="10">
    <location>
        <begin position="385"/>
        <end position="543"/>
    </location>
</feature>
<dbReference type="PROSITE" id="PS50293">
    <property type="entry name" value="TPR_REGION"/>
    <property type="match status" value="1"/>
</dbReference>
<dbReference type="OrthoDB" id="101857at2"/>
<feature type="repeat" description="TPR" evidence="8">
    <location>
        <begin position="70"/>
        <end position="103"/>
    </location>
</feature>
<dbReference type="Gene3D" id="3.40.50.2000">
    <property type="entry name" value="Glycogen Phosphorylase B"/>
    <property type="match status" value="1"/>
</dbReference>
<dbReference type="SMART" id="SM00028">
    <property type="entry name" value="TPR"/>
    <property type="match status" value="7"/>
</dbReference>
<dbReference type="InterPro" id="IPR019734">
    <property type="entry name" value="TPR_rpt"/>
</dbReference>
<reference evidence="11 12" key="1">
    <citation type="submission" date="2018-03" db="EMBL/GenBank/DDBJ databases">
        <title>Genome sequencing of Ottowia sp.</title>
        <authorList>
            <person name="Kim S.-J."/>
            <person name="Heo J."/>
            <person name="Kwon S.-W."/>
        </authorList>
    </citation>
    <scope>NUCLEOTIDE SEQUENCE [LARGE SCALE GENOMIC DNA]</scope>
    <source>
        <strain evidence="11 12">KADR8-3</strain>
    </source>
</reference>
<evidence type="ECO:0000313" key="11">
    <source>
        <dbReference type="EMBL" id="AVO35998.1"/>
    </source>
</evidence>
<dbReference type="PROSITE" id="PS50005">
    <property type="entry name" value="TPR"/>
    <property type="match status" value="6"/>
</dbReference>
<comment type="pathway">
    <text evidence="1">Protein modification; protein glycosylation.</text>
</comment>
<organism evidence="11 12">
    <name type="scientific">Ottowia oryzae</name>
    <dbReference type="NCBI Taxonomy" id="2109914"/>
    <lineage>
        <taxon>Bacteria</taxon>
        <taxon>Pseudomonadati</taxon>
        <taxon>Pseudomonadota</taxon>
        <taxon>Betaproteobacteria</taxon>
        <taxon>Burkholderiales</taxon>
        <taxon>Comamonadaceae</taxon>
        <taxon>Ottowia</taxon>
    </lineage>
</organism>
<protein>
    <recommendedName>
        <fullName evidence="3">protein O-GlcNAc transferase</fullName>
        <ecNumber evidence="3">2.4.1.255</ecNumber>
    </recommendedName>
</protein>
<dbReference type="SUPFAM" id="SSF48452">
    <property type="entry name" value="TPR-like"/>
    <property type="match status" value="1"/>
</dbReference>
<proteinExistence type="inferred from homology"/>
<gene>
    <name evidence="11" type="ORF">C6570_05865</name>
</gene>
<evidence type="ECO:0000256" key="9">
    <source>
        <dbReference type="SAM" id="MobiDB-lite"/>
    </source>
</evidence>
<evidence type="ECO:0000259" key="10">
    <source>
        <dbReference type="Pfam" id="PF13844"/>
    </source>
</evidence>
<dbReference type="Pfam" id="PF14559">
    <property type="entry name" value="TPR_19"/>
    <property type="match status" value="1"/>
</dbReference>